<gene>
    <name evidence="3" type="ORF">PLOB_00010041</name>
</gene>
<evidence type="ECO:0000259" key="2">
    <source>
        <dbReference type="PROSITE" id="PS50217"/>
    </source>
</evidence>
<sequence length="151" mass="16861">MESSNQKGEAKTAKGVKRPAEKDPDDDYVKKRERNNIAVRKSRMKAKERIEETRKRVVELSKENEELRNKVSLLQKELNVLRSLFANGGITVPSEINVQFTNSNSENVNQAVVLTAVTTSLANGSLIQENHNSGSEGLENGMNNHVIKKES</sequence>
<dbReference type="PANTHER" id="PTHR23334:SF20">
    <property type="entry name" value="BASIC LEUCINE ZIPPER 24"/>
    <property type="match status" value="1"/>
</dbReference>
<dbReference type="Proteomes" id="UP001159405">
    <property type="component" value="Unassembled WGS sequence"/>
</dbReference>
<evidence type="ECO:0000256" key="1">
    <source>
        <dbReference type="SAM" id="MobiDB-lite"/>
    </source>
</evidence>
<accession>A0ABN8NE13</accession>
<proteinExistence type="predicted"/>
<evidence type="ECO:0000313" key="4">
    <source>
        <dbReference type="Proteomes" id="UP001159405"/>
    </source>
</evidence>
<dbReference type="InterPro" id="IPR046347">
    <property type="entry name" value="bZIP_sf"/>
</dbReference>
<dbReference type="CDD" id="cd14693">
    <property type="entry name" value="bZIP_CEBP"/>
    <property type="match status" value="1"/>
</dbReference>
<dbReference type="InterPro" id="IPR004827">
    <property type="entry name" value="bZIP"/>
</dbReference>
<feature type="region of interest" description="Disordered" evidence="1">
    <location>
        <begin position="1"/>
        <end position="48"/>
    </location>
</feature>
<dbReference type="SUPFAM" id="SSF57959">
    <property type="entry name" value="Leucine zipper domain"/>
    <property type="match status" value="1"/>
</dbReference>
<dbReference type="SMART" id="SM00338">
    <property type="entry name" value="BRLZ"/>
    <property type="match status" value="1"/>
</dbReference>
<feature type="region of interest" description="Disordered" evidence="1">
    <location>
        <begin position="129"/>
        <end position="151"/>
    </location>
</feature>
<dbReference type="PROSITE" id="PS50217">
    <property type="entry name" value="BZIP"/>
    <property type="match status" value="1"/>
</dbReference>
<feature type="domain" description="BZIP" evidence="2">
    <location>
        <begin position="25"/>
        <end position="85"/>
    </location>
</feature>
<name>A0ABN8NE13_9CNID</name>
<dbReference type="Pfam" id="PF07716">
    <property type="entry name" value="bZIP_2"/>
    <property type="match status" value="1"/>
</dbReference>
<comment type="caution">
    <text evidence="3">The sequence shown here is derived from an EMBL/GenBank/DDBJ whole genome shotgun (WGS) entry which is preliminary data.</text>
</comment>
<keyword evidence="4" id="KW-1185">Reference proteome</keyword>
<dbReference type="Gene3D" id="1.20.5.170">
    <property type="match status" value="1"/>
</dbReference>
<dbReference type="InterPro" id="IPR031106">
    <property type="entry name" value="C/EBP"/>
</dbReference>
<reference evidence="3 4" key="1">
    <citation type="submission" date="2022-05" db="EMBL/GenBank/DDBJ databases">
        <authorList>
            <consortium name="Genoscope - CEA"/>
            <person name="William W."/>
        </authorList>
    </citation>
    <scope>NUCLEOTIDE SEQUENCE [LARGE SCALE GENOMIC DNA]</scope>
</reference>
<feature type="compositionally biased region" description="Basic and acidic residues" evidence="1">
    <location>
        <begin position="8"/>
        <end position="30"/>
    </location>
</feature>
<protein>
    <recommendedName>
        <fullName evidence="2">BZIP domain-containing protein</fullName>
    </recommendedName>
</protein>
<dbReference type="PANTHER" id="PTHR23334">
    <property type="entry name" value="CCAAT/ENHANCER BINDING PROTEIN"/>
    <property type="match status" value="1"/>
</dbReference>
<organism evidence="3 4">
    <name type="scientific">Porites lobata</name>
    <dbReference type="NCBI Taxonomy" id="104759"/>
    <lineage>
        <taxon>Eukaryota</taxon>
        <taxon>Metazoa</taxon>
        <taxon>Cnidaria</taxon>
        <taxon>Anthozoa</taxon>
        <taxon>Hexacorallia</taxon>
        <taxon>Scleractinia</taxon>
        <taxon>Fungiina</taxon>
        <taxon>Poritidae</taxon>
        <taxon>Porites</taxon>
    </lineage>
</organism>
<dbReference type="EMBL" id="CALNXK010000015">
    <property type="protein sequence ID" value="CAH3046847.1"/>
    <property type="molecule type" value="Genomic_DNA"/>
</dbReference>
<evidence type="ECO:0000313" key="3">
    <source>
        <dbReference type="EMBL" id="CAH3046847.1"/>
    </source>
</evidence>